<dbReference type="PANTHER" id="PTHR39555:SF1">
    <property type="entry name" value="TYPE IV PILUS INNER MEMBRANE COMPONENT PILO"/>
    <property type="match status" value="1"/>
</dbReference>
<dbReference type="InterPro" id="IPR007445">
    <property type="entry name" value="PilO"/>
</dbReference>
<sequence length="240" mass="27539">MSKTKLQWPNGLKLNPELRRLIRHWFAGQWRAIKRLEKDDLDLTRSGQWPDSVKILSLLLLAGAVVYASHWLVLSKNGEELAQVRAEQDRLFEEYRTRSFQAANLAAYQQQMRIMEETFSGLLARLPVASEVPRLLDDIQLQAERQRLELQALTLRNAQPRDFYSELPFELEVRGDYHRIASFMAGIASLDRIITLHDFTLTPVNTGSQTLTLTLQARTYRYDQARATQTVSAANAGGRQ</sequence>
<name>A0A1K1W4U4_9GAMM</name>
<evidence type="ECO:0000313" key="3">
    <source>
        <dbReference type="Proteomes" id="UP000182350"/>
    </source>
</evidence>
<dbReference type="GO" id="GO:0043107">
    <property type="term" value="P:type IV pilus-dependent motility"/>
    <property type="evidence" value="ECO:0007669"/>
    <property type="project" value="InterPro"/>
</dbReference>
<organism evidence="2 3">
    <name type="scientific">Marinospirillum alkaliphilum DSM 21637</name>
    <dbReference type="NCBI Taxonomy" id="1122209"/>
    <lineage>
        <taxon>Bacteria</taxon>
        <taxon>Pseudomonadati</taxon>
        <taxon>Pseudomonadota</taxon>
        <taxon>Gammaproteobacteria</taxon>
        <taxon>Oceanospirillales</taxon>
        <taxon>Oceanospirillaceae</taxon>
        <taxon>Marinospirillum</taxon>
    </lineage>
</organism>
<dbReference type="OrthoDB" id="9802133at2"/>
<evidence type="ECO:0000256" key="1">
    <source>
        <dbReference type="SAM" id="Phobius"/>
    </source>
</evidence>
<dbReference type="RefSeq" id="WP_084661967.1">
    <property type="nucleotide sequence ID" value="NZ_FPJW01000003.1"/>
</dbReference>
<dbReference type="STRING" id="1122209.SAMN02745752_01287"/>
<keyword evidence="1" id="KW-0812">Transmembrane</keyword>
<dbReference type="Gene3D" id="1.10.287.540">
    <property type="entry name" value="Helix hairpin bin"/>
    <property type="match status" value="1"/>
</dbReference>
<dbReference type="GO" id="GO:0043683">
    <property type="term" value="P:type IV pilus assembly"/>
    <property type="evidence" value="ECO:0007669"/>
    <property type="project" value="InterPro"/>
</dbReference>
<gene>
    <name evidence="2" type="ORF">SAMN02745752_01287</name>
</gene>
<reference evidence="2 3" key="1">
    <citation type="submission" date="2016-11" db="EMBL/GenBank/DDBJ databases">
        <authorList>
            <person name="Jaros S."/>
            <person name="Januszkiewicz K."/>
            <person name="Wedrychowicz H."/>
        </authorList>
    </citation>
    <scope>NUCLEOTIDE SEQUENCE [LARGE SCALE GENOMIC DNA]</scope>
    <source>
        <strain evidence="2 3">DSM 21637</strain>
    </source>
</reference>
<accession>A0A1K1W4U4</accession>
<dbReference type="InterPro" id="IPR014717">
    <property type="entry name" value="Transl_elong_EF1B/ribsomal_bS6"/>
</dbReference>
<protein>
    <submittedName>
        <fullName evidence="2">Type IV pilus assembly protein PilO</fullName>
    </submittedName>
</protein>
<keyword evidence="3" id="KW-1185">Reference proteome</keyword>
<dbReference type="Proteomes" id="UP000182350">
    <property type="component" value="Unassembled WGS sequence"/>
</dbReference>
<feature type="transmembrane region" description="Helical" evidence="1">
    <location>
        <begin position="55"/>
        <end position="74"/>
    </location>
</feature>
<dbReference type="PANTHER" id="PTHR39555">
    <property type="entry name" value="FIMBRIAL ASSEMBLY PROTEIN PILO-LIKE PROTEIN-RELATED"/>
    <property type="match status" value="1"/>
</dbReference>
<keyword evidence="1" id="KW-1133">Transmembrane helix</keyword>
<dbReference type="Pfam" id="PF04350">
    <property type="entry name" value="PilO"/>
    <property type="match status" value="1"/>
</dbReference>
<evidence type="ECO:0000313" key="2">
    <source>
        <dbReference type="EMBL" id="SFX32449.1"/>
    </source>
</evidence>
<dbReference type="EMBL" id="FPJW01000003">
    <property type="protein sequence ID" value="SFX32449.1"/>
    <property type="molecule type" value="Genomic_DNA"/>
</dbReference>
<proteinExistence type="predicted"/>
<dbReference type="AlphaFoldDB" id="A0A1K1W4U4"/>
<dbReference type="Gene3D" id="3.30.70.60">
    <property type="match status" value="1"/>
</dbReference>
<keyword evidence="1" id="KW-0472">Membrane</keyword>